<name>A0A387HRR2_9ACTN</name>
<dbReference type="OrthoDB" id="3854519at2"/>
<dbReference type="AlphaFoldDB" id="A0A387HRR2"/>
<accession>A0A387HRR2</accession>
<dbReference type="RefSeq" id="WP_120725954.1">
    <property type="nucleotide sequence ID" value="NZ_CP032698.1"/>
</dbReference>
<organism evidence="1 2">
    <name type="scientific">Streptomyces hundungensis</name>
    <dbReference type="NCBI Taxonomy" id="1077946"/>
    <lineage>
        <taxon>Bacteria</taxon>
        <taxon>Bacillati</taxon>
        <taxon>Actinomycetota</taxon>
        <taxon>Actinomycetes</taxon>
        <taxon>Kitasatosporales</taxon>
        <taxon>Streptomycetaceae</taxon>
        <taxon>Streptomyces</taxon>
    </lineage>
</organism>
<proteinExistence type="predicted"/>
<reference evidence="1 2" key="1">
    <citation type="submission" date="2018-10" db="EMBL/GenBank/DDBJ databases">
        <title>Relationship between Morphology and Antimicrobial Activity in Streptomyces.</title>
        <authorList>
            <person name="Kang H.J."/>
            <person name="Kim S.B."/>
        </authorList>
    </citation>
    <scope>NUCLEOTIDE SEQUENCE [LARGE SCALE GENOMIC DNA]</scope>
    <source>
        <strain evidence="1 2">BH38</strain>
    </source>
</reference>
<dbReference type="EMBL" id="CP032698">
    <property type="protein sequence ID" value="AYG84508.1"/>
    <property type="molecule type" value="Genomic_DNA"/>
</dbReference>
<keyword evidence="2" id="KW-1185">Reference proteome</keyword>
<dbReference type="Proteomes" id="UP000271554">
    <property type="component" value="Chromosome"/>
</dbReference>
<evidence type="ECO:0000313" key="2">
    <source>
        <dbReference type="Proteomes" id="UP000271554"/>
    </source>
</evidence>
<sequence>MRHHIVAEQLPDGVTLKEWHMVRGEEQQSMCGRDVAEGAAELPDDAWGTDSAHPFCHTCGALYLREVP</sequence>
<gene>
    <name evidence="1" type="ORF">DWB77_06722</name>
</gene>
<dbReference type="KEGG" id="shun:DWB77_06722"/>
<protein>
    <submittedName>
        <fullName evidence="1">Uncharacterized protein</fullName>
    </submittedName>
</protein>
<evidence type="ECO:0000313" key="1">
    <source>
        <dbReference type="EMBL" id="AYG84508.1"/>
    </source>
</evidence>